<dbReference type="EMBL" id="JBHLTM010000008">
    <property type="protein sequence ID" value="MFC0683205.1"/>
    <property type="molecule type" value="Genomic_DNA"/>
</dbReference>
<feature type="region of interest" description="Disordered" evidence="1">
    <location>
        <begin position="122"/>
        <end position="151"/>
    </location>
</feature>
<sequence>MSATREFSGPSAGEIADMLRPHAEALGRMIFPNAVMAGGFLCVGSVYGEPGDSLKIQTRGAKRGTWADYATSDSDMNGKGDMLKLLQLTIGGGDMKRGIEEAKKYLNLDSMDPRALERMQLAAKKSRERQELQKASQDERKRRNAEALWHSAAPLTPSSPPVMYLAGRGILFGADSPLKRPPGSIRFHHAVSHKESGRKLPAMATCFVGADNQIKGVHLTFLEFRAGVGWVKIPDMLIEGKLTKVSKKIWGPTYWGAHLPLWKGSQRCPLSGIRGHTPVEAAEGIEDGLSYAMANPDARVIAGGTLGNLGQIILPAQAGDFTILAQNDTNPKPIAALEDAIRKQQRQAREQESRRIIKSRHPLQQYKDWNDWLLGKAR</sequence>
<evidence type="ECO:0000259" key="3">
    <source>
        <dbReference type="Pfam" id="PF23639"/>
    </source>
</evidence>
<dbReference type="InterPro" id="IPR006171">
    <property type="entry name" value="TOPRIM_dom"/>
</dbReference>
<proteinExistence type="predicted"/>
<evidence type="ECO:0000259" key="2">
    <source>
        <dbReference type="Pfam" id="PF13362"/>
    </source>
</evidence>
<evidence type="ECO:0000313" key="5">
    <source>
        <dbReference type="Proteomes" id="UP001589858"/>
    </source>
</evidence>
<organism evidence="4 5">
    <name type="scientific">Novosphingobium clariflavum</name>
    <dbReference type="NCBI Taxonomy" id="2029884"/>
    <lineage>
        <taxon>Bacteria</taxon>
        <taxon>Pseudomonadati</taxon>
        <taxon>Pseudomonadota</taxon>
        <taxon>Alphaproteobacteria</taxon>
        <taxon>Sphingomonadales</taxon>
        <taxon>Sphingomonadaceae</taxon>
        <taxon>Novosphingobium</taxon>
    </lineage>
</organism>
<protein>
    <submittedName>
        <fullName evidence="4">Toprim domain-containing protein</fullName>
    </submittedName>
</protein>
<feature type="compositionally biased region" description="Basic and acidic residues" evidence="1">
    <location>
        <begin position="128"/>
        <end position="145"/>
    </location>
</feature>
<dbReference type="Pfam" id="PF13362">
    <property type="entry name" value="Toprim_3"/>
    <property type="match status" value="1"/>
</dbReference>
<reference evidence="4 5" key="1">
    <citation type="submission" date="2024-09" db="EMBL/GenBank/DDBJ databases">
        <authorList>
            <person name="Sun Q."/>
            <person name="Mori K."/>
        </authorList>
    </citation>
    <scope>NUCLEOTIDE SEQUENCE [LARGE SCALE GENOMIC DNA]</scope>
    <source>
        <strain evidence="4 5">CICC 11035S</strain>
    </source>
</reference>
<feature type="domain" description="DUF7146" evidence="3">
    <location>
        <begin position="140"/>
        <end position="223"/>
    </location>
</feature>
<feature type="domain" description="Toprim" evidence="2">
    <location>
        <begin position="281"/>
        <end position="374"/>
    </location>
</feature>
<evidence type="ECO:0000313" key="4">
    <source>
        <dbReference type="EMBL" id="MFC0683205.1"/>
    </source>
</evidence>
<dbReference type="InterPro" id="IPR055570">
    <property type="entry name" value="DUF7146"/>
</dbReference>
<comment type="caution">
    <text evidence="4">The sequence shown here is derived from an EMBL/GenBank/DDBJ whole genome shotgun (WGS) entry which is preliminary data.</text>
</comment>
<keyword evidence="5" id="KW-1185">Reference proteome</keyword>
<dbReference type="Proteomes" id="UP001589858">
    <property type="component" value="Unassembled WGS sequence"/>
</dbReference>
<accession>A0ABV6S1V0</accession>
<dbReference type="Pfam" id="PF23639">
    <property type="entry name" value="DUF7146"/>
    <property type="match status" value="1"/>
</dbReference>
<dbReference type="RefSeq" id="WP_267220625.1">
    <property type="nucleotide sequence ID" value="NZ_JAPCWC010000007.1"/>
</dbReference>
<name>A0ABV6S1V0_9SPHN</name>
<gene>
    <name evidence="4" type="ORF">ACFFF8_01220</name>
</gene>
<evidence type="ECO:0000256" key="1">
    <source>
        <dbReference type="SAM" id="MobiDB-lite"/>
    </source>
</evidence>